<evidence type="ECO:0000256" key="3">
    <source>
        <dbReference type="ARBA" id="ARBA00023136"/>
    </source>
</evidence>
<sequence>MTHTILGVDIGSSKICSIIAEVRDGIPQIIGTGTQKSLGVKKGVIVNIEQASKSVKSSIVDAKRMAGVDNINKAIISISGAYTKSINSSGVINIPGSEISIKEIGRVLETALYNASIPSEYEVIHVLPYKFKLDDQDFIEDPMGMSGTRLEVFVHIVTAQRTSLENLKKTVRLAGVEIENVVLASYASSIAVLDDDEKEMGVACIDIGGNTCELMIYDGNSMKYNDFLGVGSHHITSDLAIVLNTYVSAAEAVKINYGNLAPISDEKSSQRIEVPSIGEGDNKHLVLLETAQEVMHSRVVETLSILAKSISRSGLKDQLGAGVVLTGGMTNMAGIEEIAKAIFQRMRVKIKKPIDIGGLFDDLKDPSNSTAIGLIWYGSGKHTNYEKDSEKNIRYKKDKLNSEPMPQYNQQRSFIEADLTNLKEQVTKDTQKVQKKDIIEDIDSSKKNTVTNLFTRLASKLF</sequence>
<dbReference type="PIRSF" id="PIRSF003101">
    <property type="entry name" value="FtsA"/>
    <property type="match status" value="1"/>
</dbReference>
<keyword evidence="4 5" id="KW-0131">Cell cycle</keyword>
<dbReference type="CDD" id="cd24048">
    <property type="entry name" value="ASKHA_NBD_FtsA"/>
    <property type="match status" value="1"/>
</dbReference>
<dbReference type="InterPro" id="IPR043129">
    <property type="entry name" value="ATPase_NBD"/>
</dbReference>
<dbReference type="NCBIfam" id="TIGR01174">
    <property type="entry name" value="ftsA"/>
    <property type="match status" value="1"/>
</dbReference>
<protein>
    <recommendedName>
        <fullName evidence="5 6">Cell division protein FtsA</fullName>
    </recommendedName>
</protein>
<dbReference type="Pfam" id="PF02491">
    <property type="entry name" value="SHS2_FTSA"/>
    <property type="match status" value="1"/>
</dbReference>
<name>A0AA90PY91_9HELI</name>
<dbReference type="GO" id="GO:0009898">
    <property type="term" value="C:cytoplasmic side of plasma membrane"/>
    <property type="evidence" value="ECO:0007669"/>
    <property type="project" value="UniProtKB-UniRule"/>
</dbReference>
<dbReference type="GO" id="GO:0032153">
    <property type="term" value="C:cell division site"/>
    <property type="evidence" value="ECO:0007669"/>
    <property type="project" value="UniProtKB-UniRule"/>
</dbReference>
<feature type="domain" description="SHS2" evidence="7">
    <location>
        <begin position="5"/>
        <end position="192"/>
    </location>
</feature>
<dbReference type="EMBL" id="JAUPEV010000005">
    <property type="protein sequence ID" value="MDO7253101.1"/>
    <property type="molecule type" value="Genomic_DNA"/>
</dbReference>
<dbReference type="Proteomes" id="UP001240777">
    <property type="component" value="Unassembled WGS sequence"/>
</dbReference>
<evidence type="ECO:0000313" key="10">
    <source>
        <dbReference type="Proteomes" id="UP001177258"/>
    </source>
</evidence>
<dbReference type="Gene3D" id="3.30.420.40">
    <property type="match status" value="2"/>
</dbReference>
<keyword evidence="11" id="KW-1185">Reference proteome</keyword>
<accession>A0AA90PY91</accession>
<comment type="caution">
    <text evidence="9">The sequence shown here is derived from an EMBL/GenBank/DDBJ whole genome shotgun (WGS) entry which is preliminary data.</text>
</comment>
<keyword evidence="1 5" id="KW-1003">Cell membrane</keyword>
<comment type="subcellular location">
    <subcellularLocation>
        <location evidence="5">Cell membrane</location>
        <topology evidence="5">Peripheral membrane protein</topology>
        <orientation evidence="5">Cytoplasmic side</orientation>
    </subcellularLocation>
    <text evidence="5">Localizes to the Z ring in an FtsZ-dependent manner. Targeted to the membrane through a conserved C-terminal amphipathic helix.</text>
</comment>
<evidence type="ECO:0000256" key="5">
    <source>
        <dbReference type="HAMAP-Rule" id="MF_02033"/>
    </source>
</evidence>
<evidence type="ECO:0000313" key="11">
    <source>
        <dbReference type="Proteomes" id="UP001240777"/>
    </source>
</evidence>
<dbReference type="InterPro" id="IPR003494">
    <property type="entry name" value="SHS2_FtsA"/>
</dbReference>
<dbReference type="Gene3D" id="3.30.1490.110">
    <property type="match status" value="1"/>
</dbReference>
<dbReference type="EMBL" id="JAUYZK010000003">
    <property type="protein sequence ID" value="MDP2538773.1"/>
    <property type="molecule type" value="Genomic_DNA"/>
</dbReference>
<dbReference type="HAMAP" id="MF_02033">
    <property type="entry name" value="FtsA"/>
    <property type="match status" value="1"/>
</dbReference>
<keyword evidence="2 5" id="KW-0132">Cell division</keyword>
<evidence type="ECO:0000313" key="9">
    <source>
        <dbReference type="EMBL" id="MDP2538773.1"/>
    </source>
</evidence>
<comment type="function">
    <text evidence="5 6">Cell division protein that is involved in the assembly of the Z ring. May serve as a membrane anchor for the Z ring.</text>
</comment>
<comment type="subunit">
    <text evidence="5">Self-interacts. Interacts with FtsZ.</text>
</comment>
<dbReference type="Proteomes" id="UP001177258">
    <property type="component" value="Unassembled WGS sequence"/>
</dbReference>
<comment type="similarity">
    <text evidence="5 6">Belongs to the FtsA/MreB family.</text>
</comment>
<evidence type="ECO:0000256" key="1">
    <source>
        <dbReference type="ARBA" id="ARBA00022475"/>
    </source>
</evidence>
<reference evidence="8 10" key="3">
    <citation type="journal article" date="2024" name="Syst. Appl. Microbiol.">
        <title>Helicobacter cappadocius sp. nov., from lizards: The first psychrotrophic Helicobacter species.</title>
        <authorList>
            <person name="Aydin F."/>
            <person name="Tarhane S."/>
            <person name="Karakaya E."/>
            <person name="Abay S."/>
            <person name="Kayman T."/>
            <person name="Guran O."/>
            <person name="Bozkurt E."/>
            <person name="Uzum N."/>
            <person name="Avci A."/>
            <person name="Olgun K."/>
            <person name="Jablonski D."/>
            <person name="Guran C."/>
            <person name="Burcin Saticioglu I."/>
        </authorList>
    </citation>
    <scope>NUCLEOTIDE SEQUENCE [LARGE SCALE GENOMIC DNA]</scope>
    <source>
        <strain evidence="8">Faydin-H75</strain>
        <strain evidence="10">faydin-H76</strain>
    </source>
</reference>
<reference evidence="8" key="2">
    <citation type="submission" date="2023-07" db="EMBL/GenBank/DDBJ databases">
        <authorList>
            <person name="Aydin F."/>
            <person name="Tarhane S."/>
            <person name="Saticioglu I.B."/>
            <person name="Karakaya E."/>
            <person name="Abay S."/>
            <person name="Guran O."/>
            <person name="Bozkurt E."/>
            <person name="Uzum N."/>
            <person name="Olgun K."/>
            <person name="Jablonski D."/>
        </authorList>
    </citation>
    <scope>NUCLEOTIDE SEQUENCE</scope>
    <source>
        <strain evidence="8">Faydin-H75</strain>
    </source>
</reference>
<dbReference type="PANTHER" id="PTHR32432">
    <property type="entry name" value="CELL DIVISION PROTEIN FTSA-RELATED"/>
    <property type="match status" value="1"/>
</dbReference>
<evidence type="ECO:0000259" key="7">
    <source>
        <dbReference type="SMART" id="SM00842"/>
    </source>
</evidence>
<evidence type="ECO:0000256" key="6">
    <source>
        <dbReference type="PIRNR" id="PIRNR003101"/>
    </source>
</evidence>
<proteinExistence type="inferred from homology"/>
<dbReference type="Pfam" id="PF14450">
    <property type="entry name" value="FtsA"/>
    <property type="match status" value="1"/>
</dbReference>
<gene>
    <name evidence="5 9" type="primary">ftsA</name>
    <name evidence="8" type="ORF">Q5I04_04155</name>
    <name evidence="9" type="ORF">Q5I06_03110</name>
</gene>
<dbReference type="InterPro" id="IPR050696">
    <property type="entry name" value="FtsA/MreB"/>
</dbReference>
<dbReference type="AlphaFoldDB" id="A0AA90PY91"/>
<dbReference type="GO" id="GO:0043093">
    <property type="term" value="P:FtsZ-dependent cytokinesis"/>
    <property type="evidence" value="ECO:0007669"/>
    <property type="project" value="UniProtKB-UniRule"/>
</dbReference>
<organism evidence="9 10">
    <name type="scientific">Helicobacter cappadocius</name>
    <dbReference type="NCBI Taxonomy" id="3063998"/>
    <lineage>
        <taxon>Bacteria</taxon>
        <taxon>Pseudomonadati</taxon>
        <taxon>Campylobacterota</taxon>
        <taxon>Epsilonproteobacteria</taxon>
        <taxon>Campylobacterales</taxon>
        <taxon>Helicobacteraceae</taxon>
        <taxon>Helicobacter</taxon>
    </lineage>
</organism>
<dbReference type="PANTHER" id="PTHR32432:SF4">
    <property type="entry name" value="CELL DIVISION PROTEIN FTSA"/>
    <property type="match status" value="1"/>
</dbReference>
<evidence type="ECO:0000256" key="4">
    <source>
        <dbReference type="ARBA" id="ARBA00023306"/>
    </source>
</evidence>
<dbReference type="InterPro" id="IPR020823">
    <property type="entry name" value="Cell_div_FtsA"/>
</dbReference>
<dbReference type="SUPFAM" id="SSF53067">
    <property type="entry name" value="Actin-like ATPase domain"/>
    <property type="match status" value="2"/>
</dbReference>
<keyword evidence="3 5" id="KW-0472">Membrane</keyword>
<evidence type="ECO:0000313" key="8">
    <source>
        <dbReference type="EMBL" id="MDO7253101.1"/>
    </source>
</evidence>
<evidence type="ECO:0000256" key="2">
    <source>
        <dbReference type="ARBA" id="ARBA00022618"/>
    </source>
</evidence>
<dbReference type="RefSeq" id="WP_305516946.1">
    <property type="nucleotide sequence ID" value="NZ_JAUPEV010000005.1"/>
</dbReference>
<dbReference type="SMART" id="SM00842">
    <property type="entry name" value="FtsA"/>
    <property type="match status" value="1"/>
</dbReference>
<reference evidence="9 11" key="1">
    <citation type="submission" date="2023-07" db="EMBL/GenBank/DDBJ databases">
        <title>Unpublished Manusciprt.</title>
        <authorList>
            <person name="Aydin F."/>
            <person name="Tarhane S."/>
            <person name="Saticioglu I.B."/>
            <person name="Karakaya E."/>
            <person name="Abay S."/>
            <person name="Guran O."/>
            <person name="Bozkurt E."/>
            <person name="Uzum N."/>
            <person name="Olgun K."/>
            <person name="Jablonski D."/>
        </authorList>
    </citation>
    <scope>NUCLEOTIDE SEQUENCE</scope>
    <source>
        <strain evidence="11">faydin-H75</strain>
        <strain evidence="9">Faydin-H76</strain>
    </source>
</reference>